<keyword evidence="1" id="KW-0472">Membrane</keyword>
<evidence type="ECO:0000313" key="2">
    <source>
        <dbReference type="EMBL" id="QHV41839.1"/>
    </source>
</evidence>
<accession>A0AB73UBQ7</accession>
<organism evidence="2 3">
    <name type="scientific">Bacillus cereus</name>
    <dbReference type="NCBI Taxonomy" id="1396"/>
    <lineage>
        <taxon>Bacteria</taxon>
        <taxon>Bacillati</taxon>
        <taxon>Bacillota</taxon>
        <taxon>Bacilli</taxon>
        <taxon>Bacillales</taxon>
        <taxon>Bacillaceae</taxon>
        <taxon>Bacillus</taxon>
        <taxon>Bacillus cereus group</taxon>
    </lineage>
</organism>
<reference evidence="2 3" key="1">
    <citation type="submission" date="2018-03" db="EMBL/GenBank/DDBJ databases">
        <title>The complete genome of bacterial strain SGAir0260.</title>
        <authorList>
            <person name="Schuster S.C."/>
        </authorList>
    </citation>
    <scope>NUCLEOTIDE SEQUENCE [LARGE SCALE GENOMIC DNA]</scope>
    <source>
        <strain evidence="2 3">SGAir0260</strain>
    </source>
</reference>
<dbReference type="PANTHER" id="PTHR38442">
    <property type="entry name" value="INNER MEMBRANE PROTEIN-RELATED"/>
    <property type="match status" value="1"/>
</dbReference>
<gene>
    <name evidence="2" type="ORF">C1N66_01120</name>
</gene>
<dbReference type="InterPro" id="IPR007383">
    <property type="entry name" value="DUF445"/>
</dbReference>
<feature type="transmembrane region" description="Helical" evidence="1">
    <location>
        <begin position="7"/>
        <end position="26"/>
    </location>
</feature>
<dbReference type="PANTHER" id="PTHR38442:SF1">
    <property type="entry name" value="INNER MEMBRANE PROTEIN"/>
    <property type="match status" value="1"/>
</dbReference>
<evidence type="ECO:0000313" key="3">
    <source>
        <dbReference type="Proteomes" id="UP000464780"/>
    </source>
</evidence>
<dbReference type="AlphaFoldDB" id="A0AB73UBQ7"/>
<dbReference type="EMBL" id="CP028009">
    <property type="protein sequence ID" value="QHV41839.1"/>
    <property type="molecule type" value="Genomic_DNA"/>
</dbReference>
<keyword evidence="1" id="KW-0812">Transmembrane</keyword>
<name>A0AB73UBQ7_BACCE</name>
<proteinExistence type="predicted"/>
<keyword evidence="1" id="KW-1133">Transmembrane helix</keyword>
<dbReference type="RefSeq" id="WP_098022721.1">
    <property type="nucleotide sequence ID" value="NZ_CP028009.1"/>
</dbReference>
<dbReference type="Pfam" id="PF04286">
    <property type="entry name" value="DUF445"/>
    <property type="match status" value="1"/>
</dbReference>
<sequence length="415" mass="46993">MSLQTKYIAGISLGVMGVGFAASIPFQGTIAGEIIQGGFEAGLVGGLADWFAVTALFRHPMGIPIPHTALLPKNRKRVTKGLINTLENEWLTKESITNKVKEMQLAQMVLQIAEREMQSDAVKKGIVTIAEKAIVSIDTEKLAVIIEKELKTYLHTINTNNILQVLVDQLVVQEYDEKTLDYILVKVKDWTAQDEARYQLGSLGMKAMENIKVDGFLQFTLKSFMNIVDEDKIGGILQKFIISNINSLQEADNSTRQLILAKIRQEIINVKENEALLQELENWKEKWIANWNATDKIKEMLEQVQQRAVAFVNNEEFADKYVIPFLQKQMNKIKEDEQTVQKIEEWLQKQVVTLVEKNHSKIGKLVQENLDKLDDKTLIEMIENNVGKDLQWIRVNGAVCGFMIGLVLEGIKAII</sequence>
<dbReference type="GO" id="GO:0005886">
    <property type="term" value="C:plasma membrane"/>
    <property type="evidence" value="ECO:0007669"/>
    <property type="project" value="TreeGrafter"/>
</dbReference>
<dbReference type="Proteomes" id="UP000464780">
    <property type="component" value="Chromosome"/>
</dbReference>
<protein>
    <submittedName>
        <fullName evidence="2">DUF445 domain-containing protein</fullName>
    </submittedName>
</protein>
<evidence type="ECO:0000256" key="1">
    <source>
        <dbReference type="SAM" id="Phobius"/>
    </source>
</evidence>